<keyword evidence="2 7" id="KW-0813">Transport</keyword>
<dbReference type="Gene3D" id="1.10.3720.10">
    <property type="entry name" value="MetI-like"/>
    <property type="match status" value="1"/>
</dbReference>
<proteinExistence type="inferred from homology"/>
<evidence type="ECO:0000259" key="8">
    <source>
        <dbReference type="PROSITE" id="PS50928"/>
    </source>
</evidence>
<dbReference type="GO" id="GO:0005886">
    <property type="term" value="C:plasma membrane"/>
    <property type="evidence" value="ECO:0007669"/>
    <property type="project" value="UniProtKB-SubCell"/>
</dbReference>
<dbReference type="eggNOG" id="COG1173">
    <property type="taxonomic scope" value="Bacteria"/>
</dbReference>
<dbReference type="Pfam" id="PF00528">
    <property type="entry name" value="BPD_transp_1"/>
    <property type="match status" value="1"/>
</dbReference>
<keyword evidence="4 7" id="KW-0812">Transmembrane</keyword>
<name>D3FD61_CONWI</name>
<dbReference type="SUPFAM" id="SSF161098">
    <property type="entry name" value="MetI-like"/>
    <property type="match status" value="1"/>
</dbReference>
<sequence>MSTPAITVETDTASRRRRGSRFGTLGPLGWAALVVVVAAALLALFGPLLAPHDPNRIDLNLAYVGPYAGHPLGMDGQGRDLLSRLMVGARASMLGPLLVVAISTVLGGVLALLAAWRGGVVDQLIARLLDTLLAVPGLLLAILAVAVFGPGLTAPVIALGISYTPFFARILRGSALREVRQQYVEALRVQGFGGIPIVLKHLVPNLLPLLTAQATVNFGYALIDLAALSYLGLGVQPPTADWGAMVFSGQAGIVQGYYMESLAAGACIVAVVCAFNVLGERLADRWGAETR</sequence>
<reference evidence="10" key="2">
    <citation type="submission" date="2010-01" db="EMBL/GenBank/DDBJ databases">
        <title>The complete genome of Conexibacter woesei DSM 14684.</title>
        <authorList>
            <consortium name="US DOE Joint Genome Institute (JGI-PGF)"/>
            <person name="Lucas S."/>
            <person name="Copeland A."/>
            <person name="Lapidus A."/>
            <person name="Glavina del Rio T."/>
            <person name="Dalin E."/>
            <person name="Tice H."/>
            <person name="Bruce D."/>
            <person name="Goodwin L."/>
            <person name="Pitluck S."/>
            <person name="Kyrpides N."/>
            <person name="Mavromatis K."/>
            <person name="Ivanova N."/>
            <person name="Mikhailova N."/>
            <person name="Chertkov O."/>
            <person name="Brettin T."/>
            <person name="Detter J.C."/>
            <person name="Han C."/>
            <person name="Larimer F."/>
            <person name="Land M."/>
            <person name="Hauser L."/>
            <person name="Markowitz V."/>
            <person name="Cheng J.-F."/>
            <person name="Hugenholtz P."/>
            <person name="Woyke T."/>
            <person name="Wu D."/>
            <person name="Pukall R."/>
            <person name="Steenblock K."/>
            <person name="Schneider S."/>
            <person name="Klenk H.-P."/>
            <person name="Eisen J.A."/>
        </authorList>
    </citation>
    <scope>NUCLEOTIDE SEQUENCE [LARGE SCALE GENOMIC DNA]</scope>
    <source>
        <strain evidence="10">DSM 14684 / CIP 108061 / JCM 11494 / NBRC 100937 / ID131577</strain>
    </source>
</reference>
<evidence type="ECO:0000256" key="2">
    <source>
        <dbReference type="ARBA" id="ARBA00022448"/>
    </source>
</evidence>
<dbReference type="RefSeq" id="WP_012936504.1">
    <property type="nucleotide sequence ID" value="NC_013739.1"/>
</dbReference>
<gene>
    <name evidence="9" type="ordered locus">Cwoe_5042</name>
</gene>
<keyword evidence="10" id="KW-1185">Reference proteome</keyword>
<dbReference type="AlphaFoldDB" id="D3FD61"/>
<dbReference type="Proteomes" id="UP000008229">
    <property type="component" value="Chromosome"/>
</dbReference>
<dbReference type="STRING" id="469383.Cwoe_5042"/>
<feature type="transmembrane region" description="Helical" evidence="7">
    <location>
        <begin position="257"/>
        <end position="278"/>
    </location>
</feature>
<dbReference type="HOGENOM" id="CLU_028518_5_3_11"/>
<evidence type="ECO:0000256" key="1">
    <source>
        <dbReference type="ARBA" id="ARBA00004651"/>
    </source>
</evidence>
<feature type="transmembrane region" description="Helical" evidence="7">
    <location>
        <begin position="93"/>
        <end position="116"/>
    </location>
</feature>
<dbReference type="PANTHER" id="PTHR43386">
    <property type="entry name" value="OLIGOPEPTIDE TRANSPORT SYSTEM PERMEASE PROTEIN APPC"/>
    <property type="match status" value="1"/>
</dbReference>
<dbReference type="OrthoDB" id="9812701at2"/>
<dbReference type="InterPro" id="IPR050366">
    <property type="entry name" value="BP-dependent_transpt_permease"/>
</dbReference>
<keyword evidence="6 7" id="KW-0472">Membrane</keyword>
<evidence type="ECO:0000256" key="5">
    <source>
        <dbReference type="ARBA" id="ARBA00022989"/>
    </source>
</evidence>
<feature type="transmembrane region" description="Helical" evidence="7">
    <location>
        <begin position="128"/>
        <end position="148"/>
    </location>
</feature>
<dbReference type="InterPro" id="IPR035906">
    <property type="entry name" value="MetI-like_sf"/>
</dbReference>
<dbReference type="CDD" id="cd06261">
    <property type="entry name" value="TM_PBP2"/>
    <property type="match status" value="1"/>
</dbReference>
<accession>D3FD61</accession>
<feature type="transmembrane region" description="Helical" evidence="7">
    <location>
        <begin position="25"/>
        <end position="50"/>
    </location>
</feature>
<feature type="domain" description="ABC transmembrane type-1" evidence="8">
    <location>
        <begin position="89"/>
        <end position="279"/>
    </location>
</feature>
<protein>
    <submittedName>
        <fullName evidence="9">Binding-protein-dependent transport systems inner membrane component</fullName>
    </submittedName>
</protein>
<comment type="similarity">
    <text evidence="7">Belongs to the binding-protein-dependent transport system permease family.</text>
</comment>
<dbReference type="InterPro" id="IPR000515">
    <property type="entry name" value="MetI-like"/>
</dbReference>
<dbReference type="KEGG" id="cwo:Cwoe_5042"/>
<dbReference type="PROSITE" id="PS50928">
    <property type="entry name" value="ABC_TM1"/>
    <property type="match status" value="1"/>
</dbReference>
<reference evidence="9 10" key="1">
    <citation type="journal article" date="2010" name="Stand. Genomic Sci.">
        <title>Complete genome sequence of Conexibacter woesei type strain (ID131577).</title>
        <authorList>
            <person name="Pukall R."/>
            <person name="Lapidus A."/>
            <person name="Glavina Del Rio T."/>
            <person name="Copeland A."/>
            <person name="Tice H."/>
            <person name="Cheng J.-F."/>
            <person name="Lucas S."/>
            <person name="Chen F."/>
            <person name="Nolan M."/>
            <person name="Bruce D."/>
            <person name="Goodwin L."/>
            <person name="Pitluck S."/>
            <person name="Mavromatis K."/>
            <person name="Ivanova N."/>
            <person name="Ovchinnikova G."/>
            <person name="Pati A."/>
            <person name="Chen A."/>
            <person name="Palaniappan K."/>
            <person name="Land M."/>
            <person name="Hauser L."/>
            <person name="Chang Y.-J."/>
            <person name="Jeffries C.D."/>
            <person name="Chain P."/>
            <person name="Meincke L."/>
            <person name="Sims D."/>
            <person name="Brettin T."/>
            <person name="Detter J.C."/>
            <person name="Rohde M."/>
            <person name="Goeker M."/>
            <person name="Bristow J."/>
            <person name="Eisen J.A."/>
            <person name="Markowitz V."/>
            <person name="Kyrpides N.C."/>
            <person name="Klenk H.-P."/>
            <person name="Hugenholtz P."/>
        </authorList>
    </citation>
    <scope>NUCLEOTIDE SEQUENCE [LARGE SCALE GENOMIC DNA]</scope>
    <source>
        <strain evidence="10">DSM 14684 / CIP 108061 / JCM 11494 / NBRC 100937 / ID131577</strain>
    </source>
</reference>
<evidence type="ECO:0000313" key="9">
    <source>
        <dbReference type="EMBL" id="ADB53453.1"/>
    </source>
</evidence>
<dbReference type="GO" id="GO:0055085">
    <property type="term" value="P:transmembrane transport"/>
    <property type="evidence" value="ECO:0007669"/>
    <property type="project" value="InterPro"/>
</dbReference>
<evidence type="ECO:0000256" key="6">
    <source>
        <dbReference type="ARBA" id="ARBA00023136"/>
    </source>
</evidence>
<dbReference type="EMBL" id="CP001854">
    <property type="protein sequence ID" value="ADB53453.1"/>
    <property type="molecule type" value="Genomic_DNA"/>
</dbReference>
<dbReference type="PANTHER" id="PTHR43386:SF1">
    <property type="entry name" value="D,D-DIPEPTIDE TRANSPORT SYSTEM PERMEASE PROTEIN DDPC-RELATED"/>
    <property type="match status" value="1"/>
</dbReference>
<evidence type="ECO:0000256" key="3">
    <source>
        <dbReference type="ARBA" id="ARBA00022475"/>
    </source>
</evidence>
<comment type="subcellular location">
    <subcellularLocation>
        <location evidence="1 7">Cell membrane</location>
        <topology evidence="1 7">Multi-pass membrane protein</topology>
    </subcellularLocation>
</comment>
<organism evidence="9 10">
    <name type="scientific">Conexibacter woesei (strain DSM 14684 / CCUG 47730 / CIP 108061 / JCM 11494 / NBRC 100937 / ID131577)</name>
    <dbReference type="NCBI Taxonomy" id="469383"/>
    <lineage>
        <taxon>Bacteria</taxon>
        <taxon>Bacillati</taxon>
        <taxon>Actinomycetota</taxon>
        <taxon>Thermoleophilia</taxon>
        <taxon>Solirubrobacterales</taxon>
        <taxon>Conexibacteraceae</taxon>
        <taxon>Conexibacter</taxon>
    </lineage>
</organism>
<keyword evidence="3" id="KW-1003">Cell membrane</keyword>
<dbReference type="Pfam" id="PF12911">
    <property type="entry name" value="OppC_N"/>
    <property type="match status" value="1"/>
</dbReference>
<evidence type="ECO:0000313" key="10">
    <source>
        <dbReference type="Proteomes" id="UP000008229"/>
    </source>
</evidence>
<keyword evidence="5 7" id="KW-1133">Transmembrane helix</keyword>
<evidence type="ECO:0000256" key="4">
    <source>
        <dbReference type="ARBA" id="ARBA00022692"/>
    </source>
</evidence>
<dbReference type="InterPro" id="IPR025966">
    <property type="entry name" value="OppC_N"/>
</dbReference>
<evidence type="ECO:0000256" key="7">
    <source>
        <dbReference type="RuleBase" id="RU363032"/>
    </source>
</evidence>